<evidence type="ECO:0000259" key="11">
    <source>
        <dbReference type="Pfam" id="PF17406"/>
    </source>
</evidence>
<reference evidence="13 14" key="1">
    <citation type="submission" date="2019-06" db="EMBL/GenBank/DDBJ databases">
        <title>A chromosomal-level reference genome of Carpinus fangiana (Coryloideae, Betulaceae).</title>
        <authorList>
            <person name="Yang X."/>
            <person name="Wang Z."/>
            <person name="Zhang L."/>
            <person name="Hao G."/>
            <person name="Liu J."/>
            <person name="Yang Y."/>
        </authorList>
    </citation>
    <scope>NUCLEOTIDE SEQUENCE [LARGE SCALE GENOMIC DNA]</scope>
    <source>
        <strain evidence="13">Cfa_2016G</strain>
        <tissue evidence="13">Leaf</tissue>
    </source>
</reference>
<evidence type="ECO:0000259" key="7">
    <source>
        <dbReference type="Pfam" id="PF03813"/>
    </source>
</evidence>
<dbReference type="InterPro" id="IPR035371">
    <property type="entry name" value="Nrap_D6"/>
</dbReference>
<dbReference type="GO" id="GO:0034456">
    <property type="term" value="C:UTP-C complex"/>
    <property type="evidence" value="ECO:0007669"/>
    <property type="project" value="TreeGrafter"/>
</dbReference>
<dbReference type="Gene3D" id="1.10.1410.10">
    <property type="match status" value="1"/>
</dbReference>
<dbReference type="Pfam" id="PF03813">
    <property type="entry name" value="Nrap"/>
    <property type="match status" value="1"/>
</dbReference>
<feature type="compositionally biased region" description="Acidic residues" evidence="6">
    <location>
        <begin position="58"/>
        <end position="69"/>
    </location>
</feature>
<dbReference type="GO" id="GO:0032040">
    <property type="term" value="C:small-subunit processome"/>
    <property type="evidence" value="ECO:0007669"/>
    <property type="project" value="TreeGrafter"/>
</dbReference>
<evidence type="ECO:0000313" key="14">
    <source>
        <dbReference type="Proteomes" id="UP000327013"/>
    </source>
</evidence>
<comment type="subcellular location">
    <subcellularLocation>
        <location evidence="1 5">Nucleus</location>
        <location evidence="1 5">Nucleolus</location>
    </subcellularLocation>
</comment>
<comment type="caution">
    <text evidence="13">The sequence shown here is derived from an EMBL/GenBank/DDBJ whole genome shotgun (WGS) entry which is preliminary data.</text>
</comment>
<dbReference type="GO" id="GO:0003723">
    <property type="term" value="F:RNA binding"/>
    <property type="evidence" value="ECO:0007669"/>
    <property type="project" value="UniProtKB-KW"/>
</dbReference>
<keyword evidence="3 5" id="KW-0694">RNA-binding</keyword>
<dbReference type="InterPro" id="IPR035370">
    <property type="entry name" value="Nrap_D5"/>
</dbReference>
<dbReference type="GO" id="GO:0006364">
    <property type="term" value="P:rRNA processing"/>
    <property type="evidence" value="ECO:0007669"/>
    <property type="project" value="TreeGrafter"/>
</dbReference>
<evidence type="ECO:0000256" key="1">
    <source>
        <dbReference type="ARBA" id="ARBA00004604"/>
    </source>
</evidence>
<feature type="region of interest" description="Disordered" evidence="6">
    <location>
        <begin position="1"/>
        <end position="86"/>
    </location>
</feature>
<evidence type="ECO:0000259" key="10">
    <source>
        <dbReference type="Pfam" id="PF17405"/>
    </source>
</evidence>
<dbReference type="EMBL" id="VIBQ01000012">
    <property type="protein sequence ID" value="KAB8342970.1"/>
    <property type="molecule type" value="Genomic_DNA"/>
</dbReference>
<evidence type="ECO:0000256" key="5">
    <source>
        <dbReference type="RuleBase" id="RU364032"/>
    </source>
</evidence>
<feature type="compositionally biased region" description="Low complexity" evidence="6">
    <location>
        <begin position="25"/>
        <end position="37"/>
    </location>
</feature>
<dbReference type="Proteomes" id="UP000327013">
    <property type="component" value="Unassembled WGS sequence"/>
</dbReference>
<evidence type="ECO:0000256" key="4">
    <source>
        <dbReference type="ARBA" id="ARBA00023242"/>
    </source>
</evidence>
<sequence>MMADRASKRRKLSPPSEVSNRPTGSAVSSSSFSDMASPDNNDVELRENEEGDSHSIDDGEESDEQDFNDGEGNSDSQDDGEEGSEASELLDADVEHTRHVKEQQKTTHTPTTTRAKPSATKIYSKSFKTRVEELLTRIPVKTSKDASIEALLRNMKDIIEKIREQEPMSIDKAEKTLLKSRKIIIPFPHPKPASNAQYKLGFAKPAAINVVGSYALKTATHVSDRITTIDMVVTMPSSLFTDKDYLNHRYFHKRAYYLACIAAEIRDIQKSPRVSVKYTTLHGNPLLPVLLVEPLVTDAGSDFAQSTCDIRIIPAVQEAVFPLEKTMPGRNSVRSEGEQTPTPFYNASIRVDSSVTSYLKVLHGTAATSPAFKQACMLGRVWLSQRGLDSTLRGGGFGNFEWSALLAILLHSGGPGGKPVFLPTYDCSQLFRAAIQFLARRDLSKQPLCAFTENELPSSGIPMLFDGRRGLNVLYKMTLASYRALSHESQTSLRLLTNNSQDQYEPTFGTHVCEPFMHFDLVAQLPLPSLGLATSTDNTETLVQHKALDIHSVLTRGLGNRITAIDVATPSCAVWSVGAAKPYISQEDVLTIRLSLDAHNAARVVDRGPAVEESAEAASFKEFWGEKAELRRFKDGSIIHSVIWKSEEPAGLLQDICIYLIDRHFGQQAAKFSSFAYLPTLSLLKTNDATYRASFDQVQTAYKDLENTIRATKGLPLDIRSIHPSSPQLSSTSLQCPLESPGQPPADVVIQFEGNSRWPDDLRAVQMTKIAFLLKLSDLLTSSDGSGRNGLLARIGMENTQSEILNRSFLDLTYPSGASFRVRIHHEREQVLLEKRIADKTAPPPAREAAVAALADYKRTFIKRPLHTQALTRASTRHPALPGAVRLLKTWFASHLLAPHILSEVIELLAAHTFAHPQPWSTPATPVAGFLRTLHFIAAWDWANTPLIVDFSAAAGAGGMKSADYVQLRTHFAAWRAVDPALHRVVLVVATDSDADGATWTDGARPSRVVAARMTALARSACAVVRSKGLDLDLEALFKTGLREYDFLLHLAAKFAVGGANGGANGMGKTRYKNLEIARVEAGEDATPAAIVSAFVKEMQGLYSDTAVLFWDGNNGGDKGVIAGIWSPGAARRRWKVNLGYPSAPLEDESGKEQGSARLDRMAVLNEIARVGGDIIERIEVRSKEH</sequence>
<evidence type="ECO:0000259" key="8">
    <source>
        <dbReference type="Pfam" id="PF17403"/>
    </source>
</evidence>
<feature type="compositionally biased region" description="Basic and acidic residues" evidence="6">
    <location>
        <begin position="43"/>
        <end position="57"/>
    </location>
</feature>
<evidence type="ECO:0000313" key="13">
    <source>
        <dbReference type="EMBL" id="KAB8342970.1"/>
    </source>
</evidence>
<keyword evidence="14" id="KW-1185">Reference proteome</keyword>
<protein>
    <recommendedName>
        <fullName evidence="15">U3 small nucleolar RNA-associated protein 22</fullName>
    </recommendedName>
</protein>
<feature type="domain" description="Nrap protein" evidence="10">
    <location>
        <begin position="686"/>
        <end position="875"/>
    </location>
</feature>
<dbReference type="InterPro" id="IPR005554">
    <property type="entry name" value="NOL6/Upt22"/>
</dbReference>
<gene>
    <name evidence="13" type="ORF">FH972_022565</name>
</gene>
<evidence type="ECO:0000256" key="2">
    <source>
        <dbReference type="ARBA" id="ARBA00006674"/>
    </source>
</evidence>
<evidence type="ECO:0000256" key="3">
    <source>
        <dbReference type="ARBA" id="ARBA00022884"/>
    </source>
</evidence>
<dbReference type="Pfam" id="PF17403">
    <property type="entry name" value="Nrap_D2"/>
    <property type="match status" value="1"/>
</dbReference>
<dbReference type="OrthoDB" id="10251401at2759"/>
<dbReference type="GO" id="GO:0032545">
    <property type="term" value="C:CURI complex"/>
    <property type="evidence" value="ECO:0007669"/>
    <property type="project" value="TreeGrafter"/>
</dbReference>
<evidence type="ECO:0000259" key="9">
    <source>
        <dbReference type="Pfam" id="PF17404"/>
    </source>
</evidence>
<comment type="similarity">
    <text evidence="2 5">Belongs to the NRAP family.</text>
</comment>
<dbReference type="Pfam" id="PF17404">
    <property type="entry name" value="Nrap_D3"/>
    <property type="match status" value="1"/>
</dbReference>
<feature type="domain" description="Nrap protein" evidence="12">
    <location>
        <begin position="1042"/>
        <end position="1179"/>
    </location>
</feature>
<feature type="compositionally biased region" description="Acidic residues" evidence="6">
    <location>
        <begin position="76"/>
        <end position="86"/>
    </location>
</feature>
<dbReference type="InterPro" id="IPR035369">
    <property type="entry name" value="Nrap_D4"/>
</dbReference>
<dbReference type="PANTHER" id="PTHR17972:SF0">
    <property type="entry name" value="NUCLEOLAR PROTEIN 6"/>
    <property type="match status" value="1"/>
</dbReference>
<dbReference type="InterPro" id="IPR035367">
    <property type="entry name" value="Nrap_D2"/>
</dbReference>
<dbReference type="AlphaFoldDB" id="A0A5N6KSY0"/>
<dbReference type="Pfam" id="PF17407">
    <property type="entry name" value="Nrap_D6"/>
    <property type="match status" value="1"/>
</dbReference>
<accession>A0A5N6KSY0</accession>
<name>A0A5N6KSY0_9ROSI</name>
<evidence type="ECO:0000259" key="12">
    <source>
        <dbReference type="Pfam" id="PF17407"/>
    </source>
</evidence>
<dbReference type="Pfam" id="PF17406">
    <property type="entry name" value="Nrap_D5"/>
    <property type="match status" value="1"/>
</dbReference>
<keyword evidence="4 5" id="KW-0539">Nucleus</keyword>
<feature type="region of interest" description="Disordered" evidence="6">
    <location>
        <begin position="98"/>
        <end position="121"/>
    </location>
</feature>
<dbReference type="Gene3D" id="3.30.70.3030">
    <property type="match status" value="1"/>
</dbReference>
<dbReference type="PANTHER" id="PTHR17972">
    <property type="entry name" value="NUCLEOLAR RNA-ASSOCIATED PROTEIN"/>
    <property type="match status" value="1"/>
</dbReference>
<feature type="domain" description="Nrap protein" evidence="7">
    <location>
        <begin position="229"/>
        <end position="366"/>
    </location>
</feature>
<evidence type="ECO:0008006" key="15">
    <source>
        <dbReference type="Google" id="ProtNLM"/>
    </source>
</evidence>
<feature type="domain" description="Nrap protein" evidence="11">
    <location>
        <begin position="878"/>
        <end position="1039"/>
    </location>
</feature>
<dbReference type="InterPro" id="IPR035082">
    <property type="entry name" value="Nrap_D1"/>
</dbReference>
<dbReference type="InterPro" id="IPR035368">
    <property type="entry name" value="Nrap_D3"/>
</dbReference>
<proteinExistence type="inferred from homology"/>
<evidence type="ECO:0000256" key="6">
    <source>
        <dbReference type="SAM" id="MobiDB-lite"/>
    </source>
</evidence>
<organism evidence="13 14">
    <name type="scientific">Carpinus fangiana</name>
    <dbReference type="NCBI Taxonomy" id="176857"/>
    <lineage>
        <taxon>Eukaryota</taxon>
        <taxon>Viridiplantae</taxon>
        <taxon>Streptophyta</taxon>
        <taxon>Embryophyta</taxon>
        <taxon>Tracheophyta</taxon>
        <taxon>Spermatophyta</taxon>
        <taxon>Magnoliopsida</taxon>
        <taxon>eudicotyledons</taxon>
        <taxon>Gunneridae</taxon>
        <taxon>Pentapetalae</taxon>
        <taxon>rosids</taxon>
        <taxon>fabids</taxon>
        <taxon>Fagales</taxon>
        <taxon>Betulaceae</taxon>
        <taxon>Carpinus</taxon>
    </lineage>
</organism>
<dbReference type="Pfam" id="PF17405">
    <property type="entry name" value="Nrap_D4"/>
    <property type="match status" value="1"/>
</dbReference>
<dbReference type="GO" id="GO:0006409">
    <property type="term" value="P:tRNA export from nucleus"/>
    <property type="evidence" value="ECO:0007669"/>
    <property type="project" value="TreeGrafter"/>
</dbReference>
<feature type="domain" description="Nrap protein" evidence="8">
    <location>
        <begin position="371"/>
        <end position="508"/>
    </location>
</feature>
<feature type="domain" description="Nrap protein" evidence="9">
    <location>
        <begin position="516"/>
        <end position="665"/>
    </location>
</feature>